<evidence type="ECO:0000313" key="2">
    <source>
        <dbReference type="Proteomes" id="UP001246576"/>
    </source>
</evidence>
<keyword evidence="2" id="KW-1185">Reference proteome</keyword>
<reference evidence="1" key="1">
    <citation type="submission" date="2023-09" db="EMBL/GenBank/DDBJ databases">
        <title>Description of first Herbaspirillum huttiense subsp. nephrolepsisexaltata and Herbaspirillum huttiense subsp. lycopersicon.</title>
        <authorList>
            <person name="Poudel M."/>
            <person name="Sharma A."/>
            <person name="Goss E."/>
            <person name="Tapia J.H."/>
            <person name="Harmon C.M."/>
            <person name="Jones J.B."/>
        </authorList>
    </citation>
    <scope>NUCLEOTIDE SEQUENCE</scope>
    <source>
        <strain evidence="1">SE1</strain>
    </source>
</reference>
<dbReference type="EMBL" id="JAVLSJ010000029">
    <property type="protein sequence ID" value="MDR9851975.1"/>
    <property type="molecule type" value="Genomic_DNA"/>
</dbReference>
<dbReference type="RefSeq" id="WP_310841782.1">
    <property type="nucleotide sequence ID" value="NZ_JAVLSJ010000029.1"/>
</dbReference>
<feature type="non-terminal residue" evidence="1">
    <location>
        <position position="1"/>
    </location>
</feature>
<dbReference type="Proteomes" id="UP001246576">
    <property type="component" value="Unassembled WGS sequence"/>
</dbReference>
<protein>
    <submittedName>
        <fullName evidence="1">Uncharacterized protein</fullName>
    </submittedName>
</protein>
<proteinExistence type="predicted"/>
<accession>A0ABU2EVT9</accession>
<comment type="caution">
    <text evidence="1">The sequence shown here is derived from an EMBL/GenBank/DDBJ whole genome shotgun (WGS) entry which is preliminary data.</text>
</comment>
<evidence type="ECO:0000313" key="1">
    <source>
        <dbReference type="EMBL" id="MDR9851975.1"/>
    </source>
</evidence>
<organism evidence="1 2">
    <name type="scientific">Herbaspirillum huttiense subsp. lycopersici</name>
    <dbReference type="NCBI Taxonomy" id="3074428"/>
    <lineage>
        <taxon>Bacteria</taxon>
        <taxon>Pseudomonadati</taxon>
        <taxon>Pseudomonadota</taxon>
        <taxon>Betaproteobacteria</taxon>
        <taxon>Burkholderiales</taxon>
        <taxon>Oxalobacteraceae</taxon>
        <taxon>Herbaspirillum</taxon>
    </lineage>
</organism>
<sequence length="344" mass="38162">HGSGDLVRQYGLLTARKEYALRGSSLDQHHVPGLTVEHQESAEYQRDAPYERTRTQCLDIYRILGRSHPSKCVLFANSQTNAARILAQLKICNSASCLVPGRKEPGRILPLKPGLVAIELYSEAPSWPQRHGEQDKQNDWSTDKLVRQTIAWVKNGKMSKSDPGVLVLVATLEQRASDGKSDLADVTKKLQPLIDSGQLKIVLCKSYQKYTSLGSGKSMAGAVTVIGRDDAKTRLANSKLREAELGLGWINNDESQLLVRMLSHAQDDELKLIDEATQNAAFVEAFCLRKAHQIDAGMILREKDLPFTIINTESARRAMQLLARQVELRTSFGFLGTAMLDVGR</sequence>
<gene>
    <name evidence="1" type="ORF">RI048_27385</name>
</gene>
<name>A0ABU2EVT9_9BURK</name>